<dbReference type="Proteomes" id="UP000499080">
    <property type="component" value="Unassembled WGS sequence"/>
</dbReference>
<gene>
    <name evidence="1" type="ORF">AVEN_133093_1</name>
</gene>
<dbReference type="AlphaFoldDB" id="A0A4Y2L3L6"/>
<comment type="caution">
    <text evidence="1">The sequence shown here is derived from an EMBL/GenBank/DDBJ whole genome shotgun (WGS) entry which is preliminary data.</text>
</comment>
<organism evidence="1 2">
    <name type="scientific">Araneus ventricosus</name>
    <name type="common">Orbweaver spider</name>
    <name type="synonym">Epeira ventricosa</name>
    <dbReference type="NCBI Taxonomy" id="182803"/>
    <lineage>
        <taxon>Eukaryota</taxon>
        <taxon>Metazoa</taxon>
        <taxon>Ecdysozoa</taxon>
        <taxon>Arthropoda</taxon>
        <taxon>Chelicerata</taxon>
        <taxon>Arachnida</taxon>
        <taxon>Araneae</taxon>
        <taxon>Araneomorphae</taxon>
        <taxon>Entelegynae</taxon>
        <taxon>Araneoidea</taxon>
        <taxon>Araneidae</taxon>
        <taxon>Araneus</taxon>
    </lineage>
</organism>
<dbReference type="EMBL" id="BGPR01005327">
    <property type="protein sequence ID" value="GBN09164.1"/>
    <property type="molecule type" value="Genomic_DNA"/>
</dbReference>
<evidence type="ECO:0000313" key="2">
    <source>
        <dbReference type="Proteomes" id="UP000499080"/>
    </source>
</evidence>
<accession>A0A4Y2L3L6</accession>
<proteinExistence type="predicted"/>
<evidence type="ECO:0000313" key="1">
    <source>
        <dbReference type="EMBL" id="GBN09164.1"/>
    </source>
</evidence>
<sequence length="81" mass="9176">MLQQHSKYLSHYIGSFRLNLESWYKWQESPLLSAGEVAGASNHQERSSKVAPHTSAFTILVHDLPESYSSTEILEEIVTVD</sequence>
<reference evidence="1 2" key="1">
    <citation type="journal article" date="2019" name="Sci. Rep.">
        <title>Orb-weaving spider Araneus ventricosus genome elucidates the spidroin gene catalogue.</title>
        <authorList>
            <person name="Kono N."/>
            <person name="Nakamura H."/>
            <person name="Ohtoshi R."/>
            <person name="Moran D.A.P."/>
            <person name="Shinohara A."/>
            <person name="Yoshida Y."/>
            <person name="Fujiwara M."/>
            <person name="Mori M."/>
            <person name="Tomita M."/>
            <person name="Arakawa K."/>
        </authorList>
    </citation>
    <scope>NUCLEOTIDE SEQUENCE [LARGE SCALE GENOMIC DNA]</scope>
</reference>
<keyword evidence="2" id="KW-1185">Reference proteome</keyword>
<name>A0A4Y2L3L6_ARAVE</name>
<protein>
    <submittedName>
        <fullName evidence="1">Uncharacterized protein</fullName>
    </submittedName>
</protein>